<evidence type="ECO:0000313" key="3">
    <source>
        <dbReference type="Proteomes" id="UP001497482"/>
    </source>
</evidence>
<feature type="coiled-coil region" evidence="1">
    <location>
        <begin position="46"/>
        <end position="136"/>
    </location>
</feature>
<keyword evidence="1" id="KW-0175">Coiled coil</keyword>
<evidence type="ECO:0000313" key="2">
    <source>
        <dbReference type="EMBL" id="CAL1567970.1"/>
    </source>
</evidence>
<accession>A0AAV2IU11</accession>
<keyword evidence="3" id="KW-1185">Reference proteome</keyword>
<protein>
    <submittedName>
        <fullName evidence="2">Uncharacterized protein</fullName>
    </submittedName>
</protein>
<evidence type="ECO:0000256" key="1">
    <source>
        <dbReference type="SAM" id="Coils"/>
    </source>
</evidence>
<sequence length="364" mass="42939">MKNHDTALPERVMELCKKEDTKFFLQIQDMRNVDIFHLSLMEVQSWEKTRQKLLKLERKCACLEDELMKRNDVIRILTKHVIVMETREEEMQEQLRKTQQQLKELSHEEVHLSKKNKDFEEQNESLNASVTALSTQIGALQVREEELSSMLKLKEKDVIETSTRLLELTDQLEDMEKSLKESYTKESTLQIELQEKIHDCAEARCSITQFKEQLQQQIAQSNIQREEIIRLKQELHLLNCTKASQVSTALNNITTDEGERSWKDELLELSRSKQERTMSELMCLRQVCENQRNDIQLLQLNLESAHQSLRERVTLEIPNSQYYVNRRLMDLDGSSDFSLKKILKELDESSSEHDHKKPPCHHPH</sequence>
<proteinExistence type="predicted"/>
<dbReference type="AlphaFoldDB" id="A0AAV2IU11"/>
<dbReference type="Proteomes" id="UP001497482">
    <property type="component" value="Chromosome 1"/>
</dbReference>
<dbReference type="EMBL" id="OZ035823">
    <property type="protein sequence ID" value="CAL1567970.1"/>
    <property type="molecule type" value="Genomic_DNA"/>
</dbReference>
<reference evidence="2 3" key="1">
    <citation type="submission" date="2024-04" db="EMBL/GenBank/DDBJ databases">
        <authorList>
            <person name="Waldvogel A.-M."/>
            <person name="Schoenle A."/>
        </authorList>
    </citation>
    <scope>NUCLEOTIDE SEQUENCE [LARGE SCALE GENOMIC DNA]</scope>
</reference>
<name>A0AAV2IU11_KNICA</name>
<organism evidence="2 3">
    <name type="scientific">Knipowitschia caucasica</name>
    <name type="common">Caucasian dwarf goby</name>
    <name type="synonym">Pomatoschistus caucasicus</name>
    <dbReference type="NCBI Taxonomy" id="637954"/>
    <lineage>
        <taxon>Eukaryota</taxon>
        <taxon>Metazoa</taxon>
        <taxon>Chordata</taxon>
        <taxon>Craniata</taxon>
        <taxon>Vertebrata</taxon>
        <taxon>Euteleostomi</taxon>
        <taxon>Actinopterygii</taxon>
        <taxon>Neopterygii</taxon>
        <taxon>Teleostei</taxon>
        <taxon>Neoteleostei</taxon>
        <taxon>Acanthomorphata</taxon>
        <taxon>Gobiaria</taxon>
        <taxon>Gobiiformes</taxon>
        <taxon>Gobioidei</taxon>
        <taxon>Gobiidae</taxon>
        <taxon>Gobiinae</taxon>
        <taxon>Knipowitschia</taxon>
    </lineage>
</organism>
<gene>
    <name evidence="2" type="ORF">KC01_LOCUS688</name>
</gene>